<reference evidence="2 3" key="1">
    <citation type="submission" date="2019-12" db="EMBL/GenBank/DDBJ databases">
        <title>Draft genome sequence of the ascomycete Xylaria multiplex DSM 110363.</title>
        <authorList>
            <person name="Buettner E."/>
            <person name="Kellner H."/>
        </authorList>
    </citation>
    <scope>NUCLEOTIDE SEQUENCE [LARGE SCALE GENOMIC DNA]</scope>
    <source>
        <strain evidence="2 3">DSM 110363</strain>
    </source>
</reference>
<sequence>MVIPQATSFQFITSINTVAHDEETRRKVRSHARRQKLSNENSPPSQPRKSTTQKDRISKFRLKPSAQSNDTNPKDNNSSRNGGNKNNTKPPSILKLDNPATLGGRTQGGKDANFTPTMISRELALVVAKELPSFPMLRIETTPFTETLLKYCFTVCLCPREAVVEKWFDRAGAPTYMMTYYSGFLANAFAMNPEGNFFDALHVDTAITHAFMAMVASMQYVQDLIHCFYSAELDDRENYGAGNALAQWNDTRTFDFHRLQAIKAINERLNIEGKSPNVPISDGITMAVALLVNNETFTGSIQQAAAHMSGLKRIVDLRGGILEGFKYISVIQRALVTENRADFSYAYAAGQPLMFPFVPHLASSLSLHDRFNGRLMEPTKKPSGPKDLAIRDRGLIEIFELLHSITDCLGSFDYNNLENMSTERVQLSDSIYLAEWRIFQSEASYRNIKALERARAVTLDDHSGAKGETGSSSVIDLSESLMFAGHLFIHLALRGQPPAASRHRGITGALMSSLCETLLTLDILASPEPYGSPRSYHSTGSLGNSSVESWSTATSNTSILSSSSLKAEDDFTKNALLWTLFVGSCVRMPVVPNEYHSSHQAVLGDHHQFFIHALKNYCLMRNITDKETLATKLKDILWLNTWCENQVSLVWAEIGDYP</sequence>
<comment type="caution">
    <text evidence="2">The sequence shown here is derived from an EMBL/GenBank/DDBJ whole genome shotgun (WGS) entry which is preliminary data.</text>
</comment>
<evidence type="ECO:0000256" key="1">
    <source>
        <dbReference type="SAM" id="MobiDB-lite"/>
    </source>
</evidence>
<dbReference type="InParanoid" id="A0A7C8IH70"/>
<organism evidence="2 3">
    <name type="scientific">Xylaria multiplex</name>
    <dbReference type="NCBI Taxonomy" id="323545"/>
    <lineage>
        <taxon>Eukaryota</taxon>
        <taxon>Fungi</taxon>
        <taxon>Dikarya</taxon>
        <taxon>Ascomycota</taxon>
        <taxon>Pezizomycotina</taxon>
        <taxon>Sordariomycetes</taxon>
        <taxon>Xylariomycetidae</taxon>
        <taxon>Xylariales</taxon>
        <taxon>Xylariaceae</taxon>
        <taxon>Xylaria</taxon>
    </lineage>
</organism>
<dbReference type="OrthoDB" id="4158087at2759"/>
<feature type="compositionally biased region" description="Low complexity" evidence="1">
    <location>
        <begin position="76"/>
        <end position="87"/>
    </location>
</feature>
<gene>
    <name evidence="2" type="ORF">GQX73_g9988</name>
</gene>
<evidence type="ECO:0000313" key="3">
    <source>
        <dbReference type="Proteomes" id="UP000481858"/>
    </source>
</evidence>
<dbReference type="EMBL" id="WUBL01000194">
    <property type="protein sequence ID" value="KAF2963581.1"/>
    <property type="molecule type" value="Genomic_DNA"/>
</dbReference>
<dbReference type="Proteomes" id="UP000481858">
    <property type="component" value="Unassembled WGS sequence"/>
</dbReference>
<accession>A0A7C8IH70</accession>
<name>A0A7C8IH70_9PEZI</name>
<protein>
    <recommendedName>
        <fullName evidence="4">Transcription factor domain-containing protein</fullName>
    </recommendedName>
</protein>
<dbReference type="AlphaFoldDB" id="A0A7C8IH70"/>
<keyword evidence="3" id="KW-1185">Reference proteome</keyword>
<proteinExistence type="predicted"/>
<feature type="compositionally biased region" description="Polar residues" evidence="1">
    <location>
        <begin position="38"/>
        <end position="50"/>
    </location>
</feature>
<feature type="compositionally biased region" description="Basic residues" evidence="1">
    <location>
        <begin position="26"/>
        <end position="36"/>
    </location>
</feature>
<feature type="region of interest" description="Disordered" evidence="1">
    <location>
        <begin position="22"/>
        <end position="114"/>
    </location>
</feature>
<evidence type="ECO:0000313" key="2">
    <source>
        <dbReference type="EMBL" id="KAF2963581.1"/>
    </source>
</evidence>
<feature type="compositionally biased region" description="Polar residues" evidence="1">
    <location>
        <begin position="65"/>
        <end position="75"/>
    </location>
</feature>
<dbReference type="PANTHER" id="PTHR37540">
    <property type="entry name" value="TRANSCRIPTION FACTOR (ACR-2), PUTATIVE-RELATED-RELATED"/>
    <property type="match status" value="1"/>
</dbReference>
<dbReference type="PANTHER" id="PTHR37540:SF5">
    <property type="entry name" value="TRANSCRIPTION FACTOR DOMAIN-CONTAINING PROTEIN"/>
    <property type="match status" value="1"/>
</dbReference>
<evidence type="ECO:0008006" key="4">
    <source>
        <dbReference type="Google" id="ProtNLM"/>
    </source>
</evidence>